<accession>A0A1I2MSG0</accession>
<name>A0A1I2MSG0_9ACTN</name>
<reference evidence="1 2" key="1">
    <citation type="submission" date="2016-10" db="EMBL/GenBank/DDBJ databases">
        <authorList>
            <person name="de Groot N.N."/>
        </authorList>
    </citation>
    <scope>NUCLEOTIDE SEQUENCE [LARGE SCALE GENOMIC DNA]</scope>
    <source>
        <strain evidence="1 2">DSM 43019</strain>
    </source>
</reference>
<evidence type="ECO:0000313" key="2">
    <source>
        <dbReference type="Proteomes" id="UP000199645"/>
    </source>
</evidence>
<gene>
    <name evidence="1" type="ORF">SAMN05421541_13343</name>
</gene>
<dbReference type="Proteomes" id="UP000199645">
    <property type="component" value="Unassembled WGS sequence"/>
</dbReference>
<keyword evidence="2" id="KW-1185">Reference proteome</keyword>
<dbReference type="EMBL" id="FONV01000033">
    <property type="protein sequence ID" value="SFF94515.1"/>
    <property type="molecule type" value="Genomic_DNA"/>
</dbReference>
<dbReference type="AlphaFoldDB" id="A0A1I2MSG0"/>
<proteinExistence type="predicted"/>
<sequence length="114" mass="12023">MAKVSVRVEACAHDEVVVSDEVFAWRRDVHGPQAVSGGPGDQELVAEAVAGVRYVLVRSGHHTGRSVTLIRILDTPVDTGPGDMKFAAAMAACQALEVKLENPPFIDASGAVFP</sequence>
<evidence type="ECO:0000313" key="1">
    <source>
        <dbReference type="EMBL" id="SFF94515.1"/>
    </source>
</evidence>
<protein>
    <submittedName>
        <fullName evidence="1">Uncharacterized protein</fullName>
    </submittedName>
</protein>
<organism evidence="1 2">
    <name type="scientific">Actinoplanes philippinensis</name>
    <dbReference type="NCBI Taxonomy" id="35752"/>
    <lineage>
        <taxon>Bacteria</taxon>
        <taxon>Bacillati</taxon>
        <taxon>Actinomycetota</taxon>
        <taxon>Actinomycetes</taxon>
        <taxon>Micromonosporales</taxon>
        <taxon>Micromonosporaceae</taxon>
        <taxon>Actinoplanes</taxon>
    </lineage>
</organism>